<dbReference type="AlphaFoldDB" id="A0A9D4X0V0"/>
<dbReference type="Proteomes" id="UP001058974">
    <property type="component" value="Chromosome 5"/>
</dbReference>
<evidence type="ECO:0000313" key="1">
    <source>
        <dbReference type="EMBL" id="KAI5411287.1"/>
    </source>
</evidence>
<organism evidence="1 2">
    <name type="scientific">Pisum sativum</name>
    <name type="common">Garden pea</name>
    <name type="synonym">Lathyrus oleraceus</name>
    <dbReference type="NCBI Taxonomy" id="3888"/>
    <lineage>
        <taxon>Eukaryota</taxon>
        <taxon>Viridiplantae</taxon>
        <taxon>Streptophyta</taxon>
        <taxon>Embryophyta</taxon>
        <taxon>Tracheophyta</taxon>
        <taxon>Spermatophyta</taxon>
        <taxon>Magnoliopsida</taxon>
        <taxon>eudicotyledons</taxon>
        <taxon>Gunneridae</taxon>
        <taxon>Pentapetalae</taxon>
        <taxon>rosids</taxon>
        <taxon>fabids</taxon>
        <taxon>Fabales</taxon>
        <taxon>Fabaceae</taxon>
        <taxon>Papilionoideae</taxon>
        <taxon>50 kb inversion clade</taxon>
        <taxon>NPAAA clade</taxon>
        <taxon>Hologalegina</taxon>
        <taxon>IRL clade</taxon>
        <taxon>Fabeae</taxon>
        <taxon>Lathyrus</taxon>
    </lineage>
</organism>
<accession>A0A9D4X0V0</accession>
<dbReference type="EMBL" id="JAMSHJ010000005">
    <property type="protein sequence ID" value="KAI5411287.1"/>
    <property type="molecule type" value="Genomic_DNA"/>
</dbReference>
<protein>
    <submittedName>
        <fullName evidence="1">Uncharacterized protein</fullName>
    </submittedName>
</protein>
<reference evidence="1 2" key="1">
    <citation type="journal article" date="2022" name="Nat. Genet.">
        <title>Improved pea reference genome and pan-genome highlight genomic features and evolutionary characteristics.</title>
        <authorList>
            <person name="Yang T."/>
            <person name="Liu R."/>
            <person name="Luo Y."/>
            <person name="Hu S."/>
            <person name="Wang D."/>
            <person name="Wang C."/>
            <person name="Pandey M.K."/>
            <person name="Ge S."/>
            <person name="Xu Q."/>
            <person name="Li N."/>
            <person name="Li G."/>
            <person name="Huang Y."/>
            <person name="Saxena R.K."/>
            <person name="Ji Y."/>
            <person name="Li M."/>
            <person name="Yan X."/>
            <person name="He Y."/>
            <person name="Liu Y."/>
            <person name="Wang X."/>
            <person name="Xiang C."/>
            <person name="Varshney R.K."/>
            <person name="Ding H."/>
            <person name="Gao S."/>
            <person name="Zong X."/>
        </authorList>
    </citation>
    <scope>NUCLEOTIDE SEQUENCE [LARGE SCALE GENOMIC DNA]</scope>
    <source>
        <strain evidence="1 2">cv. Zhongwan 6</strain>
    </source>
</reference>
<dbReference type="Gramene" id="Psat05G0640100-T1">
    <property type="protein sequence ID" value="KAI5411287.1"/>
    <property type="gene ID" value="KIW84_056401"/>
</dbReference>
<evidence type="ECO:0000313" key="2">
    <source>
        <dbReference type="Proteomes" id="UP001058974"/>
    </source>
</evidence>
<keyword evidence="2" id="KW-1185">Reference proteome</keyword>
<gene>
    <name evidence="1" type="ORF">KIW84_056401</name>
</gene>
<sequence length="114" mass="13252">MVQSRWCEDAYESQMSQVNGRGIEGKYKIWIKILDIDENFFHIRNNDDAYDFAAYAYATEVDGEMFVEHDVTSIEVIVNSFRCVNEMVELDGCDDKEVEGFNDSHDERTVAITY</sequence>
<comment type="caution">
    <text evidence="1">The sequence shown here is derived from an EMBL/GenBank/DDBJ whole genome shotgun (WGS) entry which is preliminary data.</text>
</comment>
<proteinExistence type="predicted"/>
<name>A0A9D4X0V0_PEA</name>